<feature type="domain" description="IclR-ED" evidence="1">
    <location>
        <begin position="1"/>
        <end position="62"/>
    </location>
</feature>
<keyword evidence="3" id="KW-1185">Reference proteome</keyword>
<dbReference type="Gene3D" id="3.30.450.40">
    <property type="match status" value="1"/>
</dbReference>
<organism evidence="2 3">
    <name type="scientific">Leucobacter coleopterorum</name>
    <dbReference type="NCBI Taxonomy" id="2714933"/>
    <lineage>
        <taxon>Bacteria</taxon>
        <taxon>Bacillati</taxon>
        <taxon>Actinomycetota</taxon>
        <taxon>Actinomycetes</taxon>
        <taxon>Micrococcales</taxon>
        <taxon>Microbacteriaceae</taxon>
        <taxon>Leucobacter</taxon>
    </lineage>
</organism>
<dbReference type="SUPFAM" id="SSF55781">
    <property type="entry name" value="GAF domain-like"/>
    <property type="match status" value="1"/>
</dbReference>
<evidence type="ECO:0000313" key="3">
    <source>
        <dbReference type="Proteomes" id="UP000503441"/>
    </source>
</evidence>
<evidence type="ECO:0000259" key="1">
    <source>
        <dbReference type="PROSITE" id="PS51078"/>
    </source>
</evidence>
<proteinExistence type="predicted"/>
<dbReference type="Proteomes" id="UP000503441">
    <property type="component" value="Chromosome"/>
</dbReference>
<dbReference type="Pfam" id="PF01614">
    <property type="entry name" value="IclR_C"/>
    <property type="match status" value="1"/>
</dbReference>
<accession>A0ABX6JXM9</accession>
<dbReference type="EMBL" id="CP049933">
    <property type="protein sequence ID" value="QIM19061.1"/>
    <property type="molecule type" value="Genomic_DNA"/>
</dbReference>
<reference evidence="2 3" key="1">
    <citation type="submission" date="2020-03" db="EMBL/GenBank/DDBJ databases">
        <title>Leucobacter sp. nov., isolated from beetles.</title>
        <authorList>
            <person name="Hyun D.-W."/>
            <person name="Bae J.-W."/>
        </authorList>
    </citation>
    <scope>NUCLEOTIDE SEQUENCE [LARGE SCALE GENOMIC DNA]</scope>
    <source>
        <strain evidence="2 3">HDW9A</strain>
    </source>
</reference>
<evidence type="ECO:0000313" key="2">
    <source>
        <dbReference type="EMBL" id="QIM19061.1"/>
    </source>
</evidence>
<dbReference type="InterPro" id="IPR029016">
    <property type="entry name" value="GAF-like_dom_sf"/>
</dbReference>
<gene>
    <name evidence="2" type="ORF">G7066_11650</name>
</gene>
<dbReference type="PROSITE" id="PS51078">
    <property type="entry name" value="ICLR_ED"/>
    <property type="match status" value="1"/>
</dbReference>
<protein>
    <recommendedName>
        <fullName evidence="1">IclR-ED domain-containing protein</fullName>
    </recommendedName>
</protein>
<sequence>MREAVDNPDATVVAAPVHGVDGAIIAALSVAGPTFRMRHENVESAGLAVKRAAEVLADLVSGR</sequence>
<name>A0ABX6JXM9_9MICO</name>
<dbReference type="InterPro" id="IPR014757">
    <property type="entry name" value="Tscrpt_reg_IclR_C"/>
</dbReference>